<gene>
    <name evidence="2" type="ORF">CLUP02_06599</name>
</gene>
<name>A0A9Q8WEU0_9PEZI</name>
<accession>A0A9Q8WEU0</accession>
<keyword evidence="1" id="KW-0472">Membrane</keyword>
<dbReference type="EMBL" id="CP019475">
    <property type="protein sequence ID" value="UQC81113.1"/>
    <property type="molecule type" value="Genomic_DNA"/>
</dbReference>
<evidence type="ECO:0000256" key="1">
    <source>
        <dbReference type="SAM" id="Phobius"/>
    </source>
</evidence>
<dbReference type="GeneID" id="73340608"/>
<evidence type="ECO:0000313" key="3">
    <source>
        <dbReference type="Proteomes" id="UP000830671"/>
    </source>
</evidence>
<feature type="transmembrane region" description="Helical" evidence="1">
    <location>
        <begin position="49"/>
        <end position="69"/>
    </location>
</feature>
<protein>
    <submittedName>
        <fullName evidence="2">Uncharacterized protein</fullName>
    </submittedName>
</protein>
<keyword evidence="3" id="KW-1185">Reference proteome</keyword>
<organism evidence="2 3">
    <name type="scientific">Colletotrichum lupini</name>
    <dbReference type="NCBI Taxonomy" id="145971"/>
    <lineage>
        <taxon>Eukaryota</taxon>
        <taxon>Fungi</taxon>
        <taxon>Dikarya</taxon>
        <taxon>Ascomycota</taxon>
        <taxon>Pezizomycotina</taxon>
        <taxon>Sordariomycetes</taxon>
        <taxon>Hypocreomycetidae</taxon>
        <taxon>Glomerellales</taxon>
        <taxon>Glomerellaceae</taxon>
        <taxon>Colletotrichum</taxon>
        <taxon>Colletotrichum acutatum species complex</taxon>
    </lineage>
</organism>
<keyword evidence="1" id="KW-0812">Transmembrane</keyword>
<dbReference type="RefSeq" id="XP_049142741.1">
    <property type="nucleotide sequence ID" value="XM_049285598.1"/>
</dbReference>
<reference evidence="2" key="1">
    <citation type="journal article" date="2021" name="Mol. Plant Microbe Interact.">
        <title>Complete Genome Sequence of the Plant-Pathogenic Fungus Colletotrichum lupini.</title>
        <authorList>
            <person name="Baroncelli R."/>
            <person name="Pensec F."/>
            <person name="Da Lio D."/>
            <person name="Boufleur T."/>
            <person name="Vicente I."/>
            <person name="Sarrocco S."/>
            <person name="Picot A."/>
            <person name="Baraldi E."/>
            <person name="Sukno S."/>
            <person name="Thon M."/>
            <person name="Le Floch G."/>
        </authorList>
    </citation>
    <scope>NUCLEOTIDE SEQUENCE</scope>
    <source>
        <strain evidence="2">IMI 504893</strain>
    </source>
</reference>
<proteinExistence type="predicted"/>
<dbReference type="AlphaFoldDB" id="A0A9Q8WEU0"/>
<keyword evidence="1" id="KW-1133">Transmembrane helix</keyword>
<dbReference type="Proteomes" id="UP000830671">
    <property type="component" value="Chromosome 3"/>
</dbReference>
<evidence type="ECO:0000313" key="2">
    <source>
        <dbReference type="EMBL" id="UQC81113.1"/>
    </source>
</evidence>
<sequence>MEEQIEFIEYVYHAPLIQAFCIVGYSTDGLSILNSDLHSLITSDVSSKWLWLTALLAASHSTLVAAIVIRGELFKYNVGGLVRTSVDLG</sequence>
<dbReference type="KEGG" id="clup:CLUP02_06599"/>